<dbReference type="PANTHER" id="PTHR43344">
    <property type="entry name" value="PHOSPHOSERINE PHOSPHATASE"/>
    <property type="match status" value="1"/>
</dbReference>
<dbReference type="InterPro" id="IPR050582">
    <property type="entry name" value="HAD-like_SerB"/>
</dbReference>
<reference evidence="16 17" key="2">
    <citation type="submission" date="2016-12" db="EMBL/GenBank/DDBJ databases">
        <title>Draft Genome Sequence of Cystobacter ferrugineus Strain Cbfe23.</title>
        <authorList>
            <person name="Akbar S."/>
            <person name="Dowd S.E."/>
            <person name="Stevens D.C."/>
        </authorList>
    </citation>
    <scope>NUCLEOTIDE SEQUENCE [LARGE SCALE GENOMIC DNA]</scope>
    <source>
        <strain evidence="16 17">Cbfe23</strain>
    </source>
</reference>
<evidence type="ECO:0000259" key="15">
    <source>
        <dbReference type="PROSITE" id="PS51671"/>
    </source>
</evidence>
<dbReference type="SFLD" id="SFLDF00029">
    <property type="entry name" value="phosphoserine_phosphatase"/>
    <property type="match status" value="1"/>
</dbReference>
<evidence type="ECO:0000256" key="7">
    <source>
        <dbReference type="ARBA" id="ARBA00022723"/>
    </source>
</evidence>
<evidence type="ECO:0000256" key="4">
    <source>
        <dbReference type="ARBA" id="ARBA00012640"/>
    </source>
</evidence>
<comment type="caution">
    <text evidence="16">The sequence shown here is derived from an EMBL/GenBank/DDBJ whole genome shotgun (WGS) entry which is preliminary data.</text>
</comment>
<dbReference type="InterPro" id="IPR002912">
    <property type="entry name" value="ACT_dom"/>
</dbReference>
<comment type="pathway">
    <text evidence="2">Amino-acid biosynthesis; L-serine biosynthesis; L-serine from 3-phospho-D-glycerate: step 3/3.</text>
</comment>
<proteinExistence type="inferred from homology"/>
<dbReference type="GO" id="GO:0005737">
    <property type="term" value="C:cytoplasm"/>
    <property type="evidence" value="ECO:0007669"/>
    <property type="project" value="TreeGrafter"/>
</dbReference>
<comment type="catalytic activity">
    <reaction evidence="12">
        <text>O-phospho-L-serine + H2O = L-serine + phosphate</text>
        <dbReference type="Rhea" id="RHEA:21208"/>
        <dbReference type="ChEBI" id="CHEBI:15377"/>
        <dbReference type="ChEBI" id="CHEBI:33384"/>
        <dbReference type="ChEBI" id="CHEBI:43474"/>
        <dbReference type="ChEBI" id="CHEBI:57524"/>
        <dbReference type="EC" id="3.1.3.3"/>
    </reaction>
</comment>
<keyword evidence="9" id="KW-0460">Magnesium</keyword>
<dbReference type="InterPro" id="IPR036412">
    <property type="entry name" value="HAD-like_sf"/>
</dbReference>
<dbReference type="GO" id="GO:0006564">
    <property type="term" value="P:L-serine biosynthetic process"/>
    <property type="evidence" value="ECO:0007669"/>
    <property type="project" value="UniProtKB-KW"/>
</dbReference>
<protein>
    <recommendedName>
        <fullName evidence="5">Phosphoserine phosphatase</fullName>
        <ecNumber evidence="4">3.1.3.3</ecNumber>
    </recommendedName>
    <alternativeName>
        <fullName evidence="11">O-phosphoserine phosphohydrolase</fullName>
    </alternativeName>
</protein>
<keyword evidence="10" id="KW-0718">Serine biosynthesis</keyword>
<feature type="active site" description="Nucleophile" evidence="14">
    <location>
        <position position="189"/>
    </location>
</feature>
<reference evidence="17" key="1">
    <citation type="submission" date="2016-11" db="EMBL/GenBank/DDBJ databases">
        <authorList>
            <person name="Shukria A."/>
            <person name="Stevens D.C."/>
        </authorList>
    </citation>
    <scope>NUCLEOTIDE SEQUENCE [LARGE SCALE GENOMIC DNA]</scope>
    <source>
        <strain evidence="17">Cbfe23</strain>
    </source>
</reference>
<dbReference type="CDD" id="cd07500">
    <property type="entry name" value="HAD_PSP"/>
    <property type="match status" value="1"/>
</dbReference>
<feature type="domain" description="ACT" evidence="15">
    <location>
        <begin position="12"/>
        <end position="82"/>
    </location>
</feature>
<dbReference type="NCBIfam" id="TIGR00338">
    <property type="entry name" value="serB"/>
    <property type="match status" value="1"/>
</dbReference>
<evidence type="ECO:0000313" key="17">
    <source>
        <dbReference type="Proteomes" id="UP000182229"/>
    </source>
</evidence>
<dbReference type="SFLD" id="SFLDS00003">
    <property type="entry name" value="Haloacid_Dehalogenase"/>
    <property type="match status" value="1"/>
</dbReference>
<evidence type="ECO:0000256" key="5">
    <source>
        <dbReference type="ARBA" id="ARBA00015196"/>
    </source>
</evidence>
<dbReference type="InterPro" id="IPR004469">
    <property type="entry name" value="PSP"/>
</dbReference>
<dbReference type="NCBIfam" id="TIGR01488">
    <property type="entry name" value="HAD-SF-IB"/>
    <property type="match status" value="1"/>
</dbReference>
<dbReference type="InterPro" id="IPR023214">
    <property type="entry name" value="HAD_sf"/>
</dbReference>
<feature type="active site" description="Proton donor" evidence="14">
    <location>
        <position position="191"/>
    </location>
</feature>
<keyword evidence="7" id="KW-0479">Metal-binding</keyword>
<dbReference type="Proteomes" id="UP000182229">
    <property type="component" value="Unassembled WGS sequence"/>
</dbReference>
<evidence type="ECO:0000256" key="9">
    <source>
        <dbReference type="ARBA" id="ARBA00022842"/>
    </source>
</evidence>
<evidence type="ECO:0000256" key="10">
    <source>
        <dbReference type="ARBA" id="ARBA00023299"/>
    </source>
</evidence>
<comment type="similarity">
    <text evidence="3">Belongs to the HAD-like hydrolase superfamily. SerB family.</text>
</comment>
<dbReference type="CDD" id="cd04870">
    <property type="entry name" value="ACT_PSP_1"/>
    <property type="match status" value="1"/>
</dbReference>
<keyword evidence="17" id="KW-1185">Reference proteome</keyword>
<dbReference type="Pfam" id="PF21086">
    <property type="entry name" value="ACT_PSP_2"/>
    <property type="match status" value="1"/>
</dbReference>
<name>A0A1L9B4G0_9BACT</name>
<dbReference type="Pfam" id="PF13740">
    <property type="entry name" value="ACT_6"/>
    <property type="match status" value="1"/>
</dbReference>
<evidence type="ECO:0000256" key="3">
    <source>
        <dbReference type="ARBA" id="ARBA00009184"/>
    </source>
</evidence>
<dbReference type="SFLD" id="SFLDG01136">
    <property type="entry name" value="C1.6:_Phosphoserine_Phosphatas"/>
    <property type="match status" value="1"/>
</dbReference>
<comment type="cofactor">
    <cofactor evidence="1">
        <name>Mg(2+)</name>
        <dbReference type="ChEBI" id="CHEBI:18420"/>
    </cofactor>
</comment>
<dbReference type="Pfam" id="PF00702">
    <property type="entry name" value="Hydrolase"/>
    <property type="match status" value="1"/>
</dbReference>
<sequence length="400" mass="43116">MTSTSASHESLLLTLTGKDHPGIVSRLTGLLAEAGAVLLDIEQVVVQGQLTLCLLVRLPEEGGVLQELHSAAQALGVSLESRAVGESGEQSAASPSRHVATMVGRSLGARELHAVTACLARHEANIERIHRQSDVEPGSFEIHLALPANKEPEELKRSLLELAMATSAFDVALQRESLYRRAKRLVVMDMDSTLIRIEVIDELARAHGVGDQVSRITERAMHGEMDYDESLRQRVALLEGLDARVLHDLAARLPLTEGAETLIRVLKRLGYRTAIISGGFSVAAEALKARLGIDYAHSNLLEEADGKLTGRTLGAIVNARRKAELLEKIAREEGILLDQVIAVGDGANDLLMLERAGLGIAFRAKPKLRQAADTSISAGGLDTILYFLGLSAREVREVGE</sequence>
<dbReference type="RefSeq" id="WP_071901483.1">
    <property type="nucleotide sequence ID" value="NZ_MPIN01000008.1"/>
</dbReference>
<dbReference type="UniPathway" id="UPA00135">
    <property type="reaction ID" value="UER00198"/>
</dbReference>
<evidence type="ECO:0000313" key="16">
    <source>
        <dbReference type="EMBL" id="OJH37144.1"/>
    </source>
</evidence>
<dbReference type="GO" id="GO:0000287">
    <property type="term" value="F:magnesium ion binding"/>
    <property type="evidence" value="ECO:0007669"/>
    <property type="project" value="TreeGrafter"/>
</dbReference>
<dbReference type="Gene3D" id="3.40.50.1000">
    <property type="entry name" value="HAD superfamily/HAD-like"/>
    <property type="match status" value="1"/>
</dbReference>
<gene>
    <name evidence="16" type="ORF">BON30_27850</name>
</gene>
<dbReference type="SUPFAM" id="SSF56784">
    <property type="entry name" value="HAD-like"/>
    <property type="match status" value="1"/>
</dbReference>
<dbReference type="SUPFAM" id="SSF55021">
    <property type="entry name" value="ACT-like"/>
    <property type="match status" value="1"/>
</dbReference>
<organism evidence="16 17">
    <name type="scientific">Cystobacter ferrugineus</name>
    <dbReference type="NCBI Taxonomy" id="83449"/>
    <lineage>
        <taxon>Bacteria</taxon>
        <taxon>Pseudomonadati</taxon>
        <taxon>Myxococcota</taxon>
        <taxon>Myxococcia</taxon>
        <taxon>Myxococcales</taxon>
        <taxon>Cystobacterineae</taxon>
        <taxon>Archangiaceae</taxon>
        <taxon>Cystobacter</taxon>
    </lineage>
</organism>
<dbReference type="AlphaFoldDB" id="A0A1L9B4G0"/>
<dbReference type="Gene3D" id="3.30.70.260">
    <property type="match status" value="1"/>
</dbReference>
<dbReference type="PANTHER" id="PTHR43344:SF2">
    <property type="entry name" value="PHOSPHOSERINE PHOSPHATASE"/>
    <property type="match status" value="1"/>
</dbReference>
<evidence type="ECO:0000256" key="11">
    <source>
        <dbReference type="ARBA" id="ARBA00031693"/>
    </source>
</evidence>
<comment type="catalytic activity">
    <reaction evidence="13">
        <text>O-phospho-D-serine + H2O = D-serine + phosphate</text>
        <dbReference type="Rhea" id="RHEA:24873"/>
        <dbReference type="ChEBI" id="CHEBI:15377"/>
        <dbReference type="ChEBI" id="CHEBI:35247"/>
        <dbReference type="ChEBI" id="CHEBI:43474"/>
        <dbReference type="ChEBI" id="CHEBI:58680"/>
        <dbReference type="EC" id="3.1.3.3"/>
    </reaction>
</comment>
<dbReference type="SFLD" id="SFLDG01137">
    <property type="entry name" value="C1.6.1:_Phosphoserine_Phosphat"/>
    <property type="match status" value="1"/>
</dbReference>
<dbReference type="EMBL" id="MPIN01000008">
    <property type="protein sequence ID" value="OJH37144.1"/>
    <property type="molecule type" value="Genomic_DNA"/>
</dbReference>
<evidence type="ECO:0000256" key="2">
    <source>
        <dbReference type="ARBA" id="ARBA00005135"/>
    </source>
</evidence>
<dbReference type="GO" id="GO:0036424">
    <property type="term" value="F:L-phosphoserine phosphatase activity"/>
    <property type="evidence" value="ECO:0007669"/>
    <property type="project" value="InterPro"/>
</dbReference>
<evidence type="ECO:0000256" key="13">
    <source>
        <dbReference type="ARBA" id="ARBA00048523"/>
    </source>
</evidence>
<evidence type="ECO:0000256" key="6">
    <source>
        <dbReference type="ARBA" id="ARBA00022605"/>
    </source>
</evidence>
<dbReference type="InterPro" id="IPR045865">
    <property type="entry name" value="ACT-like_dom_sf"/>
</dbReference>
<dbReference type="STRING" id="83449.BON30_27850"/>
<evidence type="ECO:0000256" key="8">
    <source>
        <dbReference type="ARBA" id="ARBA00022801"/>
    </source>
</evidence>
<keyword evidence="8" id="KW-0378">Hydrolase</keyword>
<evidence type="ECO:0000256" key="12">
    <source>
        <dbReference type="ARBA" id="ARBA00048138"/>
    </source>
</evidence>
<evidence type="ECO:0000256" key="14">
    <source>
        <dbReference type="PIRSR" id="PIRSR604469-1"/>
    </source>
</evidence>
<dbReference type="EC" id="3.1.3.3" evidence="4"/>
<dbReference type="InterPro" id="IPR049148">
    <property type="entry name" value="PSP_ACT"/>
</dbReference>
<dbReference type="PROSITE" id="PS51671">
    <property type="entry name" value="ACT"/>
    <property type="match status" value="1"/>
</dbReference>
<dbReference type="OrthoDB" id="9792539at2"/>
<accession>A0A1L9B4G0</accession>
<evidence type="ECO:0000256" key="1">
    <source>
        <dbReference type="ARBA" id="ARBA00001946"/>
    </source>
</evidence>
<keyword evidence="6" id="KW-0028">Amino-acid biosynthesis</keyword>